<sequence>MPSKPIMFVIASSPFVPWYQRSQSLANNYLEDLRSLKSATKQNYEKVLLSKISHRQLESLASGFRNKYEIALGIEFRFEKHRRVFPLLLTSHSHRAHEFILIMFKNH</sequence>
<evidence type="ECO:0000313" key="2">
    <source>
        <dbReference type="Proteomes" id="UP001431783"/>
    </source>
</evidence>
<gene>
    <name evidence="1" type="ORF">WA026_019044</name>
</gene>
<proteinExistence type="predicted"/>
<protein>
    <submittedName>
        <fullName evidence="1">Uncharacterized protein</fullName>
    </submittedName>
</protein>
<keyword evidence="2" id="KW-1185">Reference proteome</keyword>
<organism evidence="1 2">
    <name type="scientific">Henosepilachna vigintioctopunctata</name>
    <dbReference type="NCBI Taxonomy" id="420089"/>
    <lineage>
        <taxon>Eukaryota</taxon>
        <taxon>Metazoa</taxon>
        <taxon>Ecdysozoa</taxon>
        <taxon>Arthropoda</taxon>
        <taxon>Hexapoda</taxon>
        <taxon>Insecta</taxon>
        <taxon>Pterygota</taxon>
        <taxon>Neoptera</taxon>
        <taxon>Endopterygota</taxon>
        <taxon>Coleoptera</taxon>
        <taxon>Polyphaga</taxon>
        <taxon>Cucujiformia</taxon>
        <taxon>Coccinelloidea</taxon>
        <taxon>Coccinellidae</taxon>
        <taxon>Epilachninae</taxon>
        <taxon>Epilachnini</taxon>
        <taxon>Henosepilachna</taxon>
    </lineage>
</organism>
<comment type="caution">
    <text evidence="1">The sequence shown here is derived from an EMBL/GenBank/DDBJ whole genome shotgun (WGS) entry which is preliminary data.</text>
</comment>
<evidence type="ECO:0000313" key="1">
    <source>
        <dbReference type="EMBL" id="KAK9892243.1"/>
    </source>
</evidence>
<accession>A0AAW1VEX9</accession>
<reference evidence="1 2" key="1">
    <citation type="submission" date="2023-03" db="EMBL/GenBank/DDBJ databases">
        <title>Genome insight into feeding habits of ladybird beetles.</title>
        <authorList>
            <person name="Li H.-S."/>
            <person name="Huang Y.-H."/>
            <person name="Pang H."/>
        </authorList>
    </citation>
    <scope>NUCLEOTIDE SEQUENCE [LARGE SCALE GENOMIC DNA]</scope>
    <source>
        <strain evidence="1">SYSU_2023b</strain>
        <tissue evidence="1">Whole body</tissue>
    </source>
</reference>
<name>A0AAW1VEX9_9CUCU</name>
<dbReference type="EMBL" id="JARQZJ010000133">
    <property type="protein sequence ID" value="KAK9892243.1"/>
    <property type="molecule type" value="Genomic_DNA"/>
</dbReference>
<dbReference type="AlphaFoldDB" id="A0AAW1VEX9"/>
<dbReference type="Proteomes" id="UP001431783">
    <property type="component" value="Unassembled WGS sequence"/>
</dbReference>